<evidence type="ECO:0000313" key="3">
    <source>
        <dbReference type="Proteomes" id="UP001165498"/>
    </source>
</evidence>
<dbReference type="RefSeq" id="WP_255914191.1">
    <property type="nucleotide sequence ID" value="NZ_JANFQO010000008.1"/>
</dbReference>
<keyword evidence="2" id="KW-0675">Receptor</keyword>
<dbReference type="EMBL" id="JANFQO010000008">
    <property type="protein sequence ID" value="MCQ4165126.1"/>
    <property type="molecule type" value="Genomic_DNA"/>
</dbReference>
<feature type="domain" description="TIR" evidence="1">
    <location>
        <begin position="3"/>
        <end position="107"/>
    </location>
</feature>
<dbReference type="InterPro" id="IPR000157">
    <property type="entry name" value="TIR_dom"/>
</dbReference>
<dbReference type="Proteomes" id="UP001165498">
    <property type="component" value="Unassembled WGS sequence"/>
</dbReference>
<protein>
    <submittedName>
        <fullName evidence="2">Toll/interleukin-1 receptor domain-containing protein</fullName>
    </submittedName>
</protein>
<evidence type="ECO:0000313" key="2">
    <source>
        <dbReference type="EMBL" id="MCQ4165126.1"/>
    </source>
</evidence>
<sequence length="267" mass="30161">MKVFISWSGARSKAVAELLSDWISCVLQNCRPWISTRDIDRGSLWFSEIHDQLKDTSIGVVVLTMENRERPWILFEAGALAKGLSTSRVCTLLVDLEAKDIQDPLAQFNHTVPNREGMKNLVFTLNAALGENRLRDRTVTDVFDTYWPQFEHSFAEALKENKPGKAPPLRQQGDVLNEILEVTRALSNRMRELELQTMPGIGEIGPNLKLHSKRLDRWAKSPAGSNADGQKLFFDANGRKYYIQHGLWRDVSSEGEDGKPEGGIEQL</sequence>
<accession>A0ABT1QS88</accession>
<reference evidence="2" key="1">
    <citation type="submission" date="2022-07" db="EMBL/GenBank/DDBJ databases">
        <title>Tahibacter sp., a new gammaproteobacterium isolated from the silt sample collected at pig farm.</title>
        <authorList>
            <person name="Chen H."/>
        </authorList>
    </citation>
    <scope>NUCLEOTIDE SEQUENCE</scope>
    <source>
        <strain evidence="2">P2K</strain>
    </source>
</reference>
<proteinExistence type="predicted"/>
<evidence type="ECO:0000259" key="1">
    <source>
        <dbReference type="Pfam" id="PF13676"/>
    </source>
</evidence>
<gene>
    <name evidence="2" type="ORF">NM961_10435</name>
</gene>
<organism evidence="2 3">
    <name type="scientific">Tahibacter harae</name>
    <dbReference type="NCBI Taxonomy" id="2963937"/>
    <lineage>
        <taxon>Bacteria</taxon>
        <taxon>Pseudomonadati</taxon>
        <taxon>Pseudomonadota</taxon>
        <taxon>Gammaproteobacteria</taxon>
        <taxon>Lysobacterales</taxon>
        <taxon>Rhodanobacteraceae</taxon>
        <taxon>Tahibacter</taxon>
    </lineage>
</organism>
<name>A0ABT1QS88_9GAMM</name>
<dbReference type="Gene3D" id="3.40.50.10140">
    <property type="entry name" value="Toll/interleukin-1 receptor homology (TIR) domain"/>
    <property type="match status" value="1"/>
</dbReference>
<dbReference type="InterPro" id="IPR035897">
    <property type="entry name" value="Toll_tir_struct_dom_sf"/>
</dbReference>
<dbReference type="Pfam" id="PF13676">
    <property type="entry name" value="TIR_2"/>
    <property type="match status" value="1"/>
</dbReference>
<dbReference type="SUPFAM" id="SSF52200">
    <property type="entry name" value="Toll/Interleukin receptor TIR domain"/>
    <property type="match status" value="1"/>
</dbReference>
<keyword evidence="3" id="KW-1185">Reference proteome</keyword>
<comment type="caution">
    <text evidence="2">The sequence shown here is derived from an EMBL/GenBank/DDBJ whole genome shotgun (WGS) entry which is preliminary data.</text>
</comment>